<reference evidence="3" key="1">
    <citation type="journal article" date="2008" name="Nature">
        <title>The amphioxus genome and the evolution of the chordate karyotype.</title>
        <authorList>
            <consortium name="US DOE Joint Genome Institute (JGI-PGF)"/>
            <person name="Putnam N.H."/>
            <person name="Butts T."/>
            <person name="Ferrier D.E.K."/>
            <person name="Furlong R.F."/>
            <person name="Hellsten U."/>
            <person name="Kawashima T."/>
            <person name="Robinson-Rechavi M."/>
            <person name="Shoguchi E."/>
            <person name="Terry A."/>
            <person name="Yu J.-K."/>
            <person name="Benito-Gutierrez E.L."/>
            <person name="Dubchak I."/>
            <person name="Garcia-Fernandez J."/>
            <person name="Gibson-Brown J.J."/>
            <person name="Grigoriev I.V."/>
            <person name="Horton A.C."/>
            <person name="de Jong P.J."/>
            <person name="Jurka J."/>
            <person name="Kapitonov V.V."/>
            <person name="Kohara Y."/>
            <person name="Kuroki Y."/>
            <person name="Lindquist E."/>
            <person name="Lucas S."/>
            <person name="Osoegawa K."/>
            <person name="Pennacchio L.A."/>
            <person name="Salamov A.A."/>
            <person name="Satou Y."/>
            <person name="Sauka-Spengler T."/>
            <person name="Schmutz J."/>
            <person name="Shin-I T."/>
            <person name="Toyoda A."/>
            <person name="Bronner-Fraser M."/>
            <person name="Fujiyama A."/>
            <person name="Holland L.Z."/>
            <person name="Holland P.W.H."/>
            <person name="Satoh N."/>
            <person name="Rokhsar D.S."/>
        </authorList>
    </citation>
    <scope>NUCLEOTIDE SEQUENCE [LARGE SCALE GENOMIC DNA]</scope>
    <source>
        <strain evidence="3">S238N-H82</strain>
        <tissue evidence="3">Testes</tissue>
    </source>
</reference>
<name>C3YI27_BRAFL</name>
<evidence type="ECO:0000256" key="1">
    <source>
        <dbReference type="SAM" id="Coils"/>
    </source>
</evidence>
<protein>
    <submittedName>
        <fullName evidence="3">Uncharacterized protein</fullName>
    </submittedName>
</protein>
<feature type="compositionally biased region" description="Basic and acidic residues" evidence="2">
    <location>
        <begin position="1"/>
        <end position="12"/>
    </location>
</feature>
<dbReference type="AlphaFoldDB" id="C3YI27"/>
<organism>
    <name type="scientific">Branchiostoma floridae</name>
    <name type="common">Florida lancelet</name>
    <name type="synonym">Amphioxus</name>
    <dbReference type="NCBI Taxonomy" id="7739"/>
    <lineage>
        <taxon>Eukaryota</taxon>
        <taxon>Metazoa</taxon>
        <taxon>Chordata</taxon>
        <taxon>Cephalochordata</taxon>
        <taxon>Leptocardii</taxon>
        <taxon>Amphioxiformes</taxon>
        <taxon>Branchiostomatidae</taxon>
        <taxon>Branchiostoma</taxon>
    </lineage>
</organism>
<feature type="compositionally biased region" description="Polar residues" evidence="2">
    <location>
        <begin position="304"/>
        <end position="318"/>
    </location>
</feature>
<feature type="region of interest" description="Disordered" evidence="2">
    <location>
        <begin position="1"/>
        <end position="39"/>
    </location>
</feature>
<feature type="region of interest" description="Disordered" evidence="2">
    <location>
        <begin position="396"/>
        <end position="417"/>
    </location>
</feature>
<keyword evidence="1" id="KW-0175">Coiled coil</keyword>
<feature type="coiled-coil region" evidence="1">
    <location>
        <begin position="450"/>
        <end position="484"/>
    </location>
</feature>
<dbReference type="EMBL" id="GG666514">
    <property type="protein sequence ID" value="EEN60164.1"/>
    <property type="molecule type" value="Genomic_DNA"/>
</dbReference>
<evidence type="ECO:0000313" key="3">
    <source>
        <dbReference type="EMBL" id="EEN60164.1"/>
    </source>
</evidence>
<feature type="region of interest" description="Disordered" evidence="2">
    <location>
        <begin position="273"/>
        <end position="325"/>
    </location>
</feature>
<proteinExistence type="predicted"/>
<feature type="compositionally biased region" description="Basic and acidic residues" evidence="2">
    <location>
        <begin position="30"/>
        <end position="39"/>
    </location>
</feature>
<dbReference type="InParanoid" id="C3YI27"/>
<evidence type="ECO:0000256" key="2">
    <source>
        <dbReference type="SAM" id="MobiDB-lite"/>
    </source>
</evidence>
<sequence length="560" mass="65553">MAEWSKAPDSRVEVPSQHTKRGFWSPNGGVDRKEADRHDRDTFSVLRNHRPNNMEDYVEREHWLNKSCGHFESEIRGLVPSGFLEDFADRLDDVVTRWNRAHGRLFGHVTSRQQVQALVTWDQEQAAEQRRQADNGSLQKFQYLLFIFDTLLGDFRTGIFLPLRDFFWIQDDGNTHLQQVRHALEQTILAWRQLLRPGPVNTALLTRASQEIVDEVVMTYSEEYDVILRLIPDIHEKTFECLRLARRWKTAYKAGSAEEQRVARGSPYEGRLLKRESEPVNRLSREISQGDMHVSSGHRRELVQPTNSHRSPQSSGSVHKTPGRMREKYVEDEYEEFIEELSRSRSSSIALPQQKLVEDEYEEFLSELEGRQKRSQTTSSLPDVLVNLNAKKIQQLNSASTTKSDPSSRDGSTVRQSLPNILWRTKKEDEISKAERDAVLRKMCREKRICDQIASQMTEVKVKYDKLKENSLALEKQTKQYKTDFEFIDAHESLTKIQEQMNRAIKIYNRKKEVYDQARKRWEECRKCMDELEKADRLEKELEKMANEGQVHRKVTNART</sequence>
<feature type="coiled-coil region" evidence="1">
    <location>
        <begin position="525"/>
        <end position="555"/>
    </location>
</feature>
<accession>C3YI27</accession>
<gene>
    <name evidence="3" type="ORF">BRAFLDRAFT_71555</name>
</gene>
<feature type="compositionally biased region" description="Basic and acidic residues" evidence="2">
    <location>
        <begin position="273"/>
        <end position="285"/>
    </location>
</feature>